<keyword evidence="5" id="KW-1185">Reference proteome</keyword>
<feature type="region of interest" description="Disordered" evidence="1">
    <location>
        <begin position="1"/>
        <end position="33"/>
    </location>
</feature>
<dbReference type="InterPro" id="IPR043725">
    <property type="entry name" value="DUF5667"/>
</dbReference>
<dbReference type="Proteomes" id="UP000662939">
    <property type="component" value="Chromosome"/>
</dbReference>
<feature type="compositionally biased region" description="Low complexity" evidence="1">
    <location>
        <begin position="376"/>
        <end position="388"/>
    </location>
</feature>
<evidence type="ECO:0000256" key="1">
    <source>
        <dbReference type="SAM" id="MobiDB-lite"/>
    </source>
</evidence>
<gene>
    <name evidence="4" type="ORF">JQS30_01260</name>
</gene>
<dbReference type="KEGG" id="nav:JQS30_01260"/>
<feature type="compositionally biased region" description="Basic and acidic residues" evidence="1">
    <location>
        <begin position="1"/>
        <end position="23"/>
    </location>
</feature>
<sequence>MERRRIEDFAKKVDTDRRHDHLHSQPSSSSEEELFDMVGVTEQLDHLGDQLSRSTTPDVDFQAKLRQRLMAVAAVQGIGATARHQASAPVAEPAYAPASENIEPEAPRRFRGGRRLAILAALLTGTVALSGVSTASGNAMPGDALYGVKRSTEKAQLALAGSDLSKAQLHFEFARTRMHEAAAVSDDSDAVVGALEDMNQEILDGVSLLGEVATSEGDPAALDFIDLFANEHRHGLVELIGALEGEPREVAGESLTMLEDASVRSVQLRSALSCTEAAGPSDRFGPLPGTCGTLPAGDAADIEDAISSGAGAHTGGSADQTGSSADQIEEPIPPSDAPDHPGTTVVEPSTESGSTSDPDASESEGTESADEDSEGDQGSSSGGLLDELGSTLNGLLGNKLVASQQDIISLVSQRLPVST</sequence>
<evidence type="ECO:0000256" key="2">
    <source>
        <dbReference type="SAM" id="Phobius"/>
    </source>
</evidence>
<feature type="compositionally biased region" description="Polar residues" evidence="1">
    <location>
        <begin position="346"/>
        <end position="358"/>
    </location>
</feature>
<keyword evidence="2" id="KW-0472">Membrane</keyword>
<evidence type="ECO:0000313" key="4">
    <source>
        <dbReference type="EMBL" id="QSB05590.1"/>
    </source>
</evidence>
<reference evidence="4" key="1">
    <citation type="submission" date="2021-02" db="EMBL/GenBank/DDBJ databases">
        <title>Natronoglycomyces albus gen. nov., sp. nov, a haloalkaliphilic actinobacterium from a soda solonchak soil.</title>
        <authorList>
            <person name="Sorokin D.Y."/>
            <person name="Khijniak T.V."/>
            <person name="Zakharycheva A.P."/>
            <person name="Boueva O.V."/>
            <person name="Ariskina E.V."/>
            <person name="Hahnke R.L."/>
            <person name="Bunk B."/>
            <person name="Sproer C."/>
            <person name="Schumann P."/>
            <person name="Evtushenko L.I."/>
            <person name="Kublanov I.V."/>
        </authorList>
    </citation>
    <scope>NUCLEOTIDE SEQUENCE</scope>
    <source>
        <strain evidence="4">DSM 106290</strain>
    </source>
</reference>
<evidence type="ECO:0000259" key="3">
    <source>
        <dbReference type="Pfam" id="PF18915"/>
    </source>
</evidence>
<dbReference type="RefSeq" id="WP_213171600.1">
    <property type="nucleotide sequence ID" value="NZ_CP070496.1"/>
</dbReference>
<accession>A0A895XTL2</accession>
<keyword evidence="2" id="KW-1133">Transmembrane helix</keyword>
<organism evidence="4 5">
    <name type="scientific">Natronoglycomyces albus</name>
    <dbReference type="NCBI Taxonomy" id="2811108"/>
    <lineage>
        <taxon>Bacteria</taxon>
        <taxon>Bacillati</taxon>
        <taxon>Actinomycetota</taxon>
        <taxon>Actinomycetes</taxon>
        <taxon>Glycomycetales</taxon>
        <taxon>Glycomycetaceae</taxon>
        <taxon>Natronoglycomyces</taxon>
    </lineage>
</organism>
<evidence type="ECO:0000313" key="5">
    <source>
        <dbReference type="Proteomes" id="UP000662939"/>
    </source>
</evidence>
<feature type="domain" description="DUF5667" evidence="3">
    <location>
        <begin position="139"/>
        <end position="202"/>
    </location>
</feature>
<protein>
    <recommendedName>
        <fullName evidence="3">DUF5667 domain-containing protein</fullName>
    </recommendedName>
</protein>
<feature type="compositionally biased region" description="Low complexity" evidence="1">
    <location>
        <begin position="307"/>
        <end position="318"/>
    </location>
</feature>
<dbReference type="Pfam" id="PF18915">
    <property type="entry name" value="DUF5667"/>
    <property type="match status" value="1"/>
</dbReference>
<feature type="region of interest" description="Disordered" evidence="1">
    <location>
        <begin position="307"/>
        <end position="388"/>
    </location>
</feature>
<dbReference type="EMBL" id="CP070496">
    <property type="protein sequence ID" value="QSB05590.1"/>
    <property type="molecule type" value="Genomic_DNA"/>
</dbReference>
<feature type="transmembrane region" description="Helical" evidence="2">
    <location>
        <begin position="116"/>
        <end position="135"/>
    </location>
</feature>
<keyword evidence="2" id="KW-0812">Transmembrane</keyword>
<name>A0A895XTL2_9ACTN</name>
<proteinExistence type="predicted"/>
<dbReference type="AlphaFoldDB" id="A0A895XTL2"/>
<feature type="compositionally biased region" description="Acidic residues" evidence="1">
    <location>
        <begin position="359"/>
        <end position="375"/>
    </location>
</feature>